<evidence type="ECO:0000313" key="3">
    <source>
        <dbReference type="EMBL" id="CAD7694693.1"/>
    </source>
</evidence>
<dbReference type="Proteomes" id="UP000708148">
    <property type="component" value="Unassembled WGS sequence"/>
</dbReference>
<evidence type="ECO:0000313" key="4">
    <source>
        <dbReference type="Proteomes" id="UP000708148"/>
    </source>
</evidence>
<keyword evidence="4" id="KW-1185">Reference proteome</keyword>
<feature type="compositionally biased region" description="Basic and acidic residues" evidence="2">
    <location>
        <begin position="307"/>
        <end position="321"/>
    </location>
</feature>
<protein>
    <recommendedName>
        <fullName evidence="5">NHL repeat-containing protein</fullName>
    </recommendedName>
</protein>
<feature type="region of interest" description="Disordered" evidence="2">
    <location>
        <begin position="301"/>
        <end position="328"/>
    </location>
</feature>
<dbReference type="Pfam" id="PF01436">
    <property type="entry name" value="NHL"/>
    <property type="match status" value="1"/>
</dbReference>
<dbReference type="OrthoDB" id="342730at2759"/>
<dbReference type="InterPro" id="IPR011042">
    <property type="entry name" value="6-blade_b-propeller_TolB-like"/>
</dbReference>
<feature type="non-terminal residue" evidence="3">
    <location>
        <position position="1"/>
    </location>
</feature>
<comment type="caution">
    <text evidence="3">The sequence shown here is derived from an EMBL/GenBank/DDBJ whole genome shotgun (WGS) entry which is preliminary data.</text>
</comment>
<evidence type="ECO:0000256" key="2">
    <source>
        <dbReference type="SAM" id="MobiDB-lite"/>
    </source>
</evidence>
<accession>A0A8S1IKI9</accession>
<dbReference type="SUPFAM" id="SSF63829">
    <property type="entry name" value="Calcium-dependent phosphotriesterase"/>
    <property type="match status" value="1"/>
</dbReference>
<name>A0A8S1IKI9_9CHLO</name>
<organism evidence="3 4">
    <name type="scientific">Ostreobium quekettii</name>
    <dbReference type="NCBI Taxonomy" id="121088"/>
    <lineage>
        <taxon>Eukaryota</taxon>
        <taxon>Viridiplantae</taxon>
        <taxon>Chlorophyta</taxon>
        <taxon>core chlorophytes</taxon>
        <taxon>Ulvophyceae</taxon>
        <taxon>TCBD clade</taxon>
        <taxon>Bryopsidales</taxon>
        <taxon>Ostreobineae</taxon>
        <taxon>Ostreobiaceae</taxon>
        <taxon>Ostreobium</taxon>
    </lineage>
</organism>
<dbReference type="AlphaFoldDB" id="A0A8S1IKI9"/>
<evidence type="ECO:0000256" key="1">
    <source>
        <dbReference type="ARBA" id="ARBA00022737"/>
    </source>
</evidence>
<dbReference type="Gene3D" id="2.120.10.30">
    <property type="entry name" value="TolB, C-terminal domain"/>
    <property type="match status" value="1"/>
</dbReference>
<keyword evidence="1" id="KW-0677">Repeat</keyword>
<proteinExistence type="predicted"/>
<dbReference type="EMBL" id="CAJHUC010000066">
    <property type="protein sequence ID" value="CAD7694693.1"/>
    <property type="molecule type" value="Genomic_DNA"/>
</dbReference>
<gene>
    <name evidence="3" type="ORF">OSTQU699_LOCUS56</name>
</gene>
<feature type="region of interest" description="Disordered" evidence="2">
    <location>
        <begin position="256"/>
        <end position="281"/>
    </location>
</feature>
<reference evidence="3" key="1">
    <citation type="submission" date="2020-12" db="EMBL/GenBank/DDBJ databases">
        <authorList>
            <person name="Iha C."/>
        </authorList>
    </citation>
    <scope>NUCLEOTIDE SEQUENCE</scope>
</reference>
<dbReference type="InterPro" id="IPR001258">
    <property type="entry name" value="NHL_repeat"/>
</dbReference>
<evidence type="ECO:0008006" key="5">
    <source>
        <dbReference type="Google" id="ProtNLM"/>
    </source>
</evidence>
<sequence>FEVFTPIRQEIGRRFYYLASDADNSDIAYASDSSADGNCLRRVNLVTGVVTVFLGICGRVHEEGVLFNKPRGLCQAPNGDLIVVDSGNAVLKRVTQSGFVSIFAGVFGAFGDKDGAPSEATFDDGSLDIVCLKNGSVLLSDTTRGIIRSISCISDCPSPSSGKREAFDEGCHNNCTGSWLVTAAIVVAISAGVAYFKIDCAKYLGRKLQKAKDRYSGITPQSPADPYFLPSGKARGVVEDADVTAPLVEPAGSIASEDTEASGASIGRTIPAKPGDNGRSLQGIPEHGDEFPGFKDIVAWSSGQPPRGEHGPETADLEKGIRPAARQW</sequence>